<dbReference type="Pfam" id="PF06050">
    <property type="entry name" value="HGD-D"/>
    <property type="match status" value="1"/>
</dbReference>
<sequence>MDPQPLFDDQYAGVPAKRVLHYIESKREKGYPVVGIYCGYAPIELIQAMGLIPAVLCAFSKAPIASAETVLPANLCPLIKSSYGFILEGTCPFFAMSEAVIAETTCDGKKKMFELAAEIKPMHVMDLPQLADEPEALENWTVMIRKLQCFLEKTFDRKISDEALQISISNANKKNRAMRKFFEYAAMHPPLISWQEMYDIGFLALPATAEEMEPILETVMAKLEQRAENGIHFGTAKMPRVLVSGCPVGGDALKIFRIIEEAGGLVVVPDACTGIKGFVGEIEENSDDPVKALAKRYLEVPCACMTPNNRRLTALSDLIEQFKPDAVVDFVLTACHSYNVESYKVGRHVTNTHGLPYLKIESDYSDNDEGQIRTKVEALLEMVSR</sequence>
<dbReference type="InterPro" id="IPR047678">
    <property type="entry name" value="YjiM-like"/>
</dbReference>
<accession>A0A1M7Y8V7</accession>
<proteinExistence type="inferred from homology"/>
<dbReference type="STRING" id="1121416.SAMN02745220_02613"/>
<gene>
    <name evidence="2" type="ORF">SAMN02745220_02613</name>
</gene>
<dbReference type="Gene3D" id="1.20.1270.370">
    <property type="match status" value="1"/>
</dbReference>
<keyword evidence="3" id="KW-1185">Reference proteome</keyword>
<evidence type="ECO:0000313" key="3">
    <source>
        <dbReference type="Proteomes" id="UP000184603"/>
    </source>
</evidence>
<evidence type="ECO:0000256" key="1">
    <source>
        <dbReference type="ARBA" id="ARBA00005806"/>
    </source>
</evidence>
<dbReference type="Proteomes" id="UP000184603">
    <property type="component" value="Unassembled WGS sequence"/>
</dbReference>
<evidence type="ECO:0000313" key="2">
    <source>
        <dbReference type="EMBL" id="SHO49011.1"/>
    </source>
</evidence>
<comment type="similarity">
    <text evidence="1">Belongs to the FldB/FldC dehydratase alpha/beta subunit family.</text>
</comment>
<dbReference type="EMBL" id="FRFE01000012">
    <property type="protein sequence ID" value="SHO49011.1"/>
    <property type="molecule type" value="Genomic_DNA"/>
</dbReference>
<reference evidence="2 3" key="1">
    <citation type="submission" date="2016-12" db="EMBL/GenBank/DDBJ databases">
        <authorList>
            <person name="Song W.-J."/>
            <person name="Kurnit D.M."/>
        </authorList>
    </citation>
    <scope>NUCLEOTIDE SEQUENCE [LARGE SCALE GENOMIC DNA]</scope>
    <source>
        <strain evidence="2 3">DSM 18488</strain>
    </source>
</reference>
<dbReference type="Gene3D" id="3.40.50.11890">
    <property type="match status" value="1"/>
</dbReference>
<dbReference type="PANTHER" id="PTHR30548">
    <property type="entry name" value="2-HYDROXYGLUTARYL-COA DEHYDRATASE, D-COMPONENT-RELATED"/>
    <property type="match status" value="1"/>
</dbReference>
<dbReference type="Gene3D" id="3.40.50.11900">
    <property type="match status" value="1"/>
</dbReference>
<dbReference type="PANTHER" id="PTHR30548:SF6">
    <property type="entry name" value="DEHYDRATASE SUBUNIT YJIM-RELATED"/>
    <property type="match status" value="1"/>
</dbReference>
<dbReference type="AlphaFoldDB" id="A0A1M7Y8V7"/>
<dbReference type="NCBIfam" id="NF040772">
    <property type="entry name" value="double_cubane"/>
    <property type="match status" value="1"/>
</dbReference>
<dbReference type="InterPro" id="IPR010327">
    <property type="entry name" value="FldB/FldC_alpha/beta"/>
</dbReference>
<dbReference type="OrthoDB" id="9810278at2"/>
<organism evidence="2 3">
    <name type="scientific">Desulfopila aestuarii DSM 18488</name>
    <dbReference type="NCBI Taxonomy" id="1121416"/>
    <lineage>
        <taxon>Bacteria</taxon>
        <taxon>Pseudomonadati</taxon>
        <taxon>Thermodesulfobacteriota</taxon>
        <taxon>Desulfobulbia</taxon>
        <taxon>Desulfobulbales</taxon>
        <taxon>Desulfocapsaceae</taxon>
        <taxon>Desulfopila</taxon>
    </lineage>
</organism>
<protein>
    <submittedName>
        <fullName evidence="2">Benzoyl-CoA reductase/2-hydroxyglutaryl-CoA dehydratase subunit, BcrC/BadD/HgdB</fullName>
    </submittedName>
</protein>
<name>A0A1M7Y8V7_9BACT</name>
<dbReference type="RefSeq" id="WP_073613902.1">
    <property type="nucleotide sequence ID" value="NZ_FRFE01000012.1"/>
</dbReference>